<keyword evidence="2" id="KW-0863">Zinc-finger</keyword>
<dbReference type="AlphaFoldDB" id="A0A1Y2G8Q9"/>
<organism evidence="6 7">
    <name type="scientific">Lobosporangium transversale</name>
    <dbReference type="NCBI Taxonomy" id="64571"/>
    <lineage>
        <taxon>Eukaryota</taxon>
        <taxon>Fungi</taxon>
        <taxon>Fungi incertae sedis</taxon>
        <taxon>Mucoromycota</taxon>
        <taxon>Mortierellomycotina</taxon>
        <taxon>Mortierellomycetes</taxon>
        <taxon>Mortierellales</taxon>
        <taxon>Mortierellaceae</taxon>
        <taxon>Lobosporangium</taxon>
    </lineage>
</organism>
<feature type="compositionally biased region" description="Polar residues" evidence="4">
    <location>
        <begin position="34"/>
        <end position="48"/>
    </location>
</feature>
<dbReference type="GeneID" id="33561700"/>
<dbReference type="Proteomes" id="UP000193648">
    <property type="component" value="Unassembled WGS sequence"/>
</dbReference>
<evidence type="ECO:0000259" key="5">
    <source>
        <dbReference type="PROSITE" id="PS51292"/>
    </source>
</evidence>
<comment type="caution">
    <text evidence="6">The sequence shown here is derived from an EMBL/GenBank/DDBJ whole genome shotgun (WGS) entry which is preliminary data.</text>
</comment>
<evidence type="ECO:0000313" key="7">
    <source>
        <dbReference type="Proteomes" id="UP000193648"/>
    </source>
</evidence>
<gene>
    <name evidence="6" type="ORF">BCR41DRAFT_197248</name>
</gene>
<dbReference type="EMBL" id="MCFF01000057">
    <property type="protein sequence ID" value="ORZ04404.1"/>
    <property type="molecule type" value="Genomic_DNA"/>
</dbReference>
<proteinExistence type="predicted"/>
<evidence type="ECO:0000256" key="4">
    <source>
        <dbReference type="SAM" id="MobiDB-lite"/>
    </source>
</evidence>
<evidence type="ECO:0000256" key="1">
    <source>
        <dbReference type="ARBA" id="ARBA00022723"/>
    </source>
</evidence>
<feature type="region of interest" description="Disordered" evidence="4">
    <location>
        <begin position="1"/>
        <end position="51"/>
    </location>
</feature>
<feature type="domain" description="RING-CH-type" evidence="5">
    <location>
        <begin position="53"/>
        <end position="93"/>
    </location>
</feature>
<dbReference type="GO" id="GO:0008270">
    <property type="term" value="F:zinc ion binding"/>
    <property type="evidence" value="ECO:0007669"/>
    <property type="project" value="UniProtKB-KW"/>
</dbReference>
<dbReference type="SUPFAM" id="SSF57850">
    <property type="entry name" value="RING/U-box"/>
    <property type="match status" value="1"/>
</dbReference>
<keyword evidence="3" id="KW-0862">Zinc</keyword>
<name>A0A1Y2G8Q9_9FUNG</name>
<dbReference type="RefSeq" id="XP_021876512.1">
    <property type="nucleotide sequence ID" value="XM_022019856.1"/>
</dbReference>
<dbReference type="InterPro" id="IPR013083">
    <property type="entry name" value="Znf_RING/FYVE/PHD"/>
</dbReference>
<dbReference type="STRING" id="64571.A0A1Y2G8Q9"/>
<feature type="compositionally biased region" description="Polar residues" evidence="4">
    <location>
        <begin position="1"/>
        <end position="14"/>
    </location>
</feature>
<reference evidence="6 7" key="1">
    <citation type="submission" date="2016-07" db="EMBL/GenBank/DDBJ databases">
        <title>Pervasive Adenine N6-methylation of Active Genes in Fungi.</title>
        <authorList>
            <consortium name="DOE Joint Genome Institute"/>
            <person name="Mondo S.J."/>
            <person name="Dannebaum R.O."/>
            <person name="Kuo R.C."/>
            <person name="Labutti K."/>
            <person name="Haridas S."/>
            <person name="Kuo A."/>
            <person name="Salamov A."/>
            <person name="Ahrendt S.R."/>
            <person name="Lipzen A."/>
            <person name="Sullivan W."/>
            <person name="Andreopoulos W.B."/>
            <person name="Clum A."/>
            <person name="Lindquist E."/>
            <person name="Daum C."/>
            <person name="Ramamoorthy G.K."/>
            <person name="Gryganskyi A."/>
            <person name="Culley D."/>
            <person name="Magnuson J.K."/>
            <person name="James T.Y."/>
            <person name="O'Malley M.A."/>
            <person name="Stajich J.E."/>
            <person name="Spatafora J.W."/>
            <person name="Visel A."/>
            <person name="Grigoriev I.V."/>
        </authorList>
    </citation>
    <scope>NUCLEOTIDE SEQUENCE [LARGE SCALE GENOMIC DNA]</scope>
    <source>
        <strain evidence="6 7">NRRL 3116</strain>
    </source>
</reference>
<dbReference type="Gene3D" id="3.30.40.10">
    <property type="entry name" value="Zinc/RING finger domain, C3HC4 (zinc finger)"/>
    <property type="match status" value="1"/>
</dbReference>
<sequence length="93" mass="10148">MTLMSDQENPSNCPEQAKKTASDTNATPADDESTSPGEQATGSSSSSRPEYPLLANNARCCRICLDDDPHGLYSPCRCRGSIKFVHSHCLTRW</sequence>
<keyword evidence="1" id="KW-0479">Metal-binding</keyword>
<dbReference type="InParanoid" id="A0A1Y2G8Q9"/>
<dbReference type="PANTHER" id="PTHR46347">
    <property type="entry name" value="RING/FYVE/PHD ZINC FINGER SUPERFAMILY PROTEIN"/>
    <property type="match status" value="1"/>
</dbReference>
<evidence type="ECO:0000313" key="6">
    <source>
        <dbReference type="EMBL" id="ORZ04404.1"/>
    </source>
</evidence>
<keyword evidence="7" id="KW-1185">Reference proteome</keyword>
<dbReference type="SMART" id="SM00744">
    <property type="entry name" value="RINGv"/>
    <property type="match status" value="1"/>
</dbReference>
<evidence type="ECO:0000256" key="3">
    <source>
        <dbReference type="ARBA" id="ARBA00022833"/>
    </source>
</evidence>
<accession>A0A1Y2G8Q9</accession>
<dbReference type="InterPro" id="IPR011016">
    <property type="entry name" value="Znf_RING-CH"/>
</dbReference>
<dbReference type="PANTHER" id="PTHR46347:SF1">
    <property type="entry name" value="RING_FYVE_PHD ZINC FINGER SUPERFAMILY PROTEIN"/>
    <property type="match status" value="1"/>
</dbReference>
<dbReference type="OrthoDB" id="264354at2759"/>
<protein>
    <recommendedName>
        <fullName evidence="5">RING-CH-type domain-containing protein</fullName>
    </recommendedName>
</protein>
<dbReference type="Pfam" id="PF12906">
    <property type="entry name" value="RINGv"/>
    <property type="match status" value="1"/>
</dbReference>
<evidence type="ECO:0000256" key="2">
    <source>
        <dbReference type="ARBA" id="ARBA00022771"/>
    </source>
</evidence>
<dbReference type="PROSITE" id="PS51292">
    <property type="entry name" value="ZF_RING_CH"/>
    <property type="match status" value="1"/>
</dbReference>